<accession>A0A9W5TVJ4</accession>
<protein>
    <submittedName>
        <fullName evidence="1">Uncharacterized protein</fullName>
    </submittedName>
</protein>
<name>A0A9W5TVJ4_9BACI</name>
<dbReference type="EMBL" id="BMJD01000004">
    <property type="protein sequence ID" value="GGB34199.1"/>
    <property type="molecule type" value="Genomic_DNA"/>
</dbReference>
<organism evidence="1 2">
    <name type="scientific">Lentibacillus populi</name>
    <dbReference type="NCBI Taxonomy" id="1827502"/>
    <lineage>
        <taxon>Bacteria</taxon>
        <taxon>Bacillati</taxon>
        <taxon>Bacillota</taxon>
        <taxon>Bacilli</taxon>
        <taxon>Bacillales</taxon>
        <taxon>Bacillaceae</taxon>
        <taxon>Lentibacillus</taxon>
    </lineage>
</organism>
<evidence type="ECO:0000313" key="1">
    <source>
        <dbReference type="EMBL" id="GGB34199.1"/>
    </source>
</evidence>
<gene>
    <name evidence="1" type="ORF">GCM10011409_09550</name>
</gene>
<comment type="caution">
    <text evidence="1">The sequence shown here is derived from an EMBL/GenBank/DDBJ whole genome shotgun (WGS) entry which is preliminary data.</text>
</comment>
<reference evidence="1" key="2">
    <citation type="submission" date="2020-09" db="EMBL/GenBank/DDBJ databases">
        <authorList>
            <person name="Sun Q."/>
            <person name="Zhou Y."/>
        </authorList>
    </citation>
    <scope>NUCLEOTIDE SEQUENCE</scope>
    <source>
        <strain evidence="1">CGMCC 1.15454</strain>
    </source>
</reference>
<keyword evidence="2" id="KW-1185">Reference proteome</keyword>
<dbReference type="Proteomes" id="UP000621492">
    <property type="component" value="Unassembled WGS sequence"/>
</dbReference>
<dbReference type="AlphaFoldDB" id="A0A9W5TVJ4"/>
<reference evidence="1" key="1">
    <citation type="journal article" date="2014" name="Int. J. Syst. Evol. Microbiol.">
        <title>Complete genome sequence of Corynebacterium casei LMG S-19264T (=DSM 44701T), isolated from a smear-ripened cheese.</title>
        <authorList>
            <consortium name="US DOE Joint Genome Institute (JGI-PGF)"/>
            <person name="Walter F."/>
            <person name="Albersmeier A."/>
            <person name="Kalinowski J."/>
            <person name="Ruckert C."/>
        </authorList>
    </citation>
    <scope>NUCLEOTIDE SEQUENCE</scope>
    <source>
        <strain evidence="1">CGMCC 1.15454</strain>
    </source>
</reference>
<sequence length="154" mass="18170">MASTYSAIACPHCGCCATEDYYYKTWEKFIWCYRCGYSYEKTIDYWKNANEPVYSEREYKGHGMCLVHKRDKKGFRKILHRTLTSEETSECLKAFLDEDVDLKESYFVTFENGIFTTLAGTPPKDFYLPYDEYKEKKEANNQQLEIILPGIKSF</sequence>
<dbReference type="RefSeq" id="WP_088050542.1">
    <property type="nucleotide sequence ID" value="NZ_BMJD01000004.1"/>
</dbReference>
<evidence type="ECO:0000313" key="2">
    <source>
        <dbReference type="Proteomes" id="UP000621492"/>
    </source>
</evidence>
<proteinExistence type="predicted"/>